<dbReference type="Proteomes" id="UP000469185">
    <property type="component" value="Unassembled WGS sequence"/>
</dbReference>
<dbReference type="NCBIfam" id="TIGR00180">
    <property type="entry name" value="parB_part"/>
    <property type="match status" value="1"/>
</dbReference>
<dbReference type="InterPro" id="IPR050336">
    <property type="entry name" value="Chromosome_partition/occlusion"/>
</dbReference>
<accession>A0A6N9YNQ3</accession>
<protein>
    <submittedName>
        <fullName evidence="4">ParB/RepB/Spo0J family partition protein</fullName>
    </submittedName>
</protein>
<dbReference type="EMBL" id="JAAGOB010000007">
    <property type="protein sequence ID" value="NED96469.1"/>
    <property type="molecule type" value="Genomic_DNA"/>
</dbReference>
<name>A0A6N9YNQ3_9ACTN</name>
<dbReference type="Pfam" id="PF02195">
    <property type="entry name" value="ParB_N"/>
    <property type="match status" value="1"/>
</dbReference>
<dbReference type="GO" id="GO:0005694">
    <property type="term" value="C:chromosome"/>
    <property type="evidence" value="ECO:0007669"/>
    <property type="project" value="TreeGrafter"/>
</dbReference>
<proteinExistence type="inferred from homology"/>
<evidence type="ECO:0000313" key="4">
    <source>
        <dbReference type="EMBL" id="NED96469.1"/>
    </source>
</evidence>
<dbReference type="GO" id="GO:0003677">
    <property type="term" value="F:DNA binding"/>
    <property type="evidence" value="ECO:0007669"/>
    <property type="project" value="InterPro"/>
</dbReference>
<dbReference type="SUPFAM" id="SSF109709">
    <property type="entry name" value="KorB DNA-binding domain-like"/>
    <property type="match status" value="1"/>
</dbReference>
<dbReference type="Gene3D" id="1.10.10.2830">
    <property type="match status" value="1"/>
</dbReference>
<dbReference type="InterPro" id="IPR041468">
    <property type="entry name" value="HTH_ParB/Spo0J"/>
</dbReference>
<dbReference type="PANTHER" id="PTHR33375">
    <property type="entry name" value="CHROMOSOME-PARTITIONING PROTEIN PARB-RELATED"/>
    <property type="match status" value="1"/>
</dbReference>
<organism evidence="4 5">
    <name type="scientific">Phytoactinopolyspora alkaliphila</name>
    <dbReference type="NCBI Taxonomy" id="1783498"/>
    <lineage>
        <taxon>Bacteria</taxon>
        <taxon>Bacillati</taxon>
        <taxon>Actinomycetota</taxon>
        <taxon>Actinomycetes</taxon>
        <taxon>Jiangellales</taxon>
        <taxon>Jiangellaceae</taxon>
        <taxon>Phytoactinopolyspora</taxon>
    </lineage>
</organism>
<comment type="similarity">
    <text evidence="1">Belongs to the ParB family.</text>
</comment>
<evidence type="ECO:0000259" key="3">
    <source>
        <dbReference type="SMART" id="SM00470"/>
    </source>
</evidence>
<dbReference type="GO" id="GO:0007059">
    <property type="term" value="P:chromosome segregation"/>
    <property type="evidence" value="ECO:0007669"/>
    <property type="project" value="UniProtKB-KW"/>
</dbReference>
<dbReference type="SUPFAM" id="SSF110849">
    <property type="entry name" value="ParB/Sulfiredoxin"/>
    <property type="match status" value="1"/>
</dbReference>
<dbReference type="Pfam" id="PF17762">
    <property type="entry name" value="HTH_ParB"/>
    <property type="match status" value="1"/>
</dbReference>
<gene>
    <name evidence="4" type="ORF">G1H11_14255</name>
</gene>
<comment type="caution">
    <text evidence="4">The sequence shown here is derived from an EMBL/GenBank/DDBJ whole genome shotgun (WGS) entry which is preliminary data.</text>
</comment>
<keyword evidence="2" id="KW-0159">Chromosome partition</keyword>
<dbReference type="RefSeq" id="WP_163819256.1">
    <property type="nucleotide sequence ID" value="NZ_JAAGOB010000007.1"/>
</dbReference>
<evidence type="ECO:0000256" key="1">
    <source>
        <dbReference type="ARBA" id="ARBA00006295"/>
    </source>
</evidence>
<dbReference type="FunFam" id="1.10.10.2830:FF:000001">
    <property type="entry name" value="Chromosome partitioning protein ParB"/>
    <property type="match status" value="1"/>
</dbReference>
<dbReference type="InterPro" id="IPR036086">
    <property type="entry name" value="ParB/Sulfiredoxin_sf"/>
</dbReference>
<dbReference type="Gene3D" id="3.90.1530.30">
    <property type="match status" value="1"/>
</dbReference>
<reference evidence="4 5" key="1">
    <citation type="submission" date="2020-02" db="EMBL/GenBank/DDBJ databases">
        <authorList>
            <person name="Li X.-J."/>
            <person name="Feng X.-M."/>
        </authorList>
    </citation>
    <scope>NUCLEOTIDE SEQUENCE [LARGE SCALE GENOMIC DNA]</scope>
    <source>
        <strain evidence="4 5">CGMCC 4.7225</strain>
    </source>
</reference>
<sequence>MNATTIERLALEKVRPHPANVRLDVGDLTELADSIDAKGLLQPILVAPDPEIPGMWVIIAGHRRHAAATLVGLNRVDCVIRHDLTSEADIIEAMLVENLQRSDLTPVEEATAYQRLALFDVSPAEIARRTGRAESTVRRRLDLMRLPETTRELVHDGQLTLGQADAIAEFTDDPDMLDRLAATSAADMDATIYALRHQRDRQRRNTELVTEVESAGGKVYHHDGATDIPAGARRVDEWTLSMTPAQHRKHHPTGHAIVVWPHYVQEYCLDPTVHGVTTEPAPQPAPTVTDEKVAARAAEEQRLADDLAGAREHRIKWIRGTLSARHAPKPAGTEAMLRQFVLHLLEADLFDVTDWCDLLGLDVDLESPDVALWIASEVLEWRTPRLA</sequence>
<dbReference type="InterPro" id="IPR003115">
    <property type="entry name" value="ParB_N"/>
</dbReference>
<evidence type="ECO:0000313" key="5">
    <source>
        <dbReference type="Proteomes" id="UP000469185"/>
    </source>
</evidence>
<dbReference type="InterPro" id="IPR004437">
    <property type="entry name" value="ParB/RepB/Spo0J"/>
</dbReference>
<evidence type="ECO:0000256" key="2">
    <source>
        <dbReference type="ARBA" id="ARBA00022829"/>
    </source>
</evidence>
<dbReference type="AlphaFoldDB" id="A0A6N9YNQ3"/>
<keyword evidence="5" id="KW-1185">Reference proteome</keyword>
<feature type="domain" description="ParB-like N-terminal" evidence="3">
    <location>
        <begin position="7"/>
        <end position="99"/>
    </location>
</feature>
<dbReference type="PANTHER" id="PTHR33375:SF1">
    <property type="entry name" value="CHROMOSOME-PARTITIONING PROTEIN PARB-RELATED"/>
    <property type="match status" value="1"/>
</dbReference>
<dbReference type="SMART" id="SM00470">
    <property type="entry name" value="ParB"/>
    <property type="match status" value="1"/>
</dbReference>